<dbReference type="EMBL" id="NRRL01000099">
    <property type="protein sequence ID" value="MBK1670535.1"/>
    <property type="molecule type" value="Genomic_DNA"/>
</dbReference>
<dbReference type="InterPro" id="IPR011010">
    <property type="entry name" value="DNA_brk_join_enz"/>
</dbReference>
<accession>A0ABS1DMD2</accession>
<dbReference type="Gene3D" id="1.10.443.10">
    <property type="entry name" value="Intergrase catalytic core"/>
    <property type="match status" value="1"/>
</dbReference>
<sequence>MKRSPWVRQTQYQKAAVYTRYLVTVRGRGLADTVSPNGVLAFIEDHESMVRLDTLAGYLKELKAIAELLDPGQDDAYAWLGNIRRAIAADAERQPKVKTANLMRFTAEDLHRVGVELIHEALDAGPQGWPQIQAFRNGLCILLGVMCPERPRAWTNLTLDNVKLDTQQVHFPSKDVKTKNANERPLPALEALLCELWLTRYRAHYAPAHDRFWIARGGQPPVQATLYAAITRVTRERLGVAVSPQRFRDAAATFITSEMPEREKLATHVLRHASPEMTRKYTTTANQLTASLQLAEILDAAHMDLRGANR</sequence>
<organism evidence="2 3">
    <name type="scientific">Rhodovibrio sodomensis</name>
    <dbReference type="NCBI Taxonomy" id="1088"/>
    <lineage>
        <taxon>Bacteria</taxon>
        <taxon>Pseudomonadati</taxon>
        <taxon>Pseudomonadota</taxon>
        <taxon>Alphaproteobacteria</taxon>
        <taxon>Rhodospirillales</taxon>
        <taxon>Rhodovibrionaceae</taxon>
        <taxon>Rhodovibrio</taxon>
    </lineage>
</organism>
<reference evidence="2 3" key="1">
    <citation type="journal article" date="2020" name="Microorganisms">
        <title>Osmotic Adaptation and Compatible Solute Biosynthesis of Phototrophic Bacteria as Revealed from Genome Analyses.</title>
        <authorList>
            <person name="Imhoff J.F."/>
            <person name="Rahn T."/>
            <person name="Kunzel S."/>
            <person name="Keller A."/>
            <person name="Neulinger S.C."/>
        </authorList>
    </citation>
    <scope>NUCLEOTIDE SEQUENCE [LARGE SCALE GENOMIC DNA]</scope>
    <source>
        <strain evidence="2 3">DSM 9895</strain>
    </source>
</reference>
<dbReference type="InterPro" id="IPR013762">
    <property type="entry name" value="Integrase-like_cat_sf"/>
</dbReference>
<proteinExistence type="predicted"/>
<name>A0ABS1DMD2_9PROT</name>
<evidence type="ECO:0008006" key="4">
    <source>
        <dbReference type="Google" id="ProtNLM"/>
    </source>
</evidence>
<comment type="caution">
    <text evidence="2">The sequence shown here is derived from an EMBL/GenBank/DDBJ whole genome shotgun (WGS) entry which is preliminary data.</text>
</comment>
<evidence type="ECO:0000256" key="1">
    <source>
        <dbReference type="ARBA" id="ARBA00023172"/>
    </source>
</evidence>
<evidence type="ECO:0000313" key="3">
    <source>
        <dbReference type="Proteomes" id="UP001296873"/>
    </source>
</evidence>
<dbReference type="Proteomes" id="UP001296873">
    <property type="component" value="Unassembled WGS sequence"/>
</dbReference>
<keyword evidence="1" id="KW-0233">DNA recombination</keyword>
<evidence type="ECO:0000313" key="2">
    <source>
        <dbReference type="EMBL" id="MBK1670535.1"/>
    </source>
</evidence>
<keyword evidence="3" id="KW-1185">Reference proteome</keyword>
<dbReference type="SUPFAM" id="SSF56349">
    <property type="entry name" value="DNA breaking-rejoining enzymes"/>
    <property type="match status" value="1"/>
</dbReference>
<gene>
    <name evidence="2" type="ORF">CKO28_21165</name>
</gene>
<dbReference type="CDD" id="cd00397">
    <property type="entry name" value="DNA_BRE_C"/>
    <property type="match status" value="1"/>
</dbReference>
<protein>
    <recommendedName>
        <fullName evidence="4">Tyr recombinase domain-containing protein</fullName>
    </recommendedName>
</protein>